<feature type="compositionally biased region" description="Low complexity" evidence="1">
    <location>
        <begin position="62"/>
        <end position="91"/>
    </location>
</feature>
<name>A0A9W6X378_9STRA</name>
<evidence type="ECO:0000313" key="3">
    <source>
        <dbReference type="Proteomes" id="UP001165121"/>
    </source>
</evidence>
<feature type="compositionally biased region" description="Low complexity" evidence="1">
    <location>
        <begin position="24"/>
        <end position="37"/>
    </location>
</feature>
<gene>
    <name evidence="2" type="ORF">Pfra01_000590300</name>
</gene>
<evidence type="ECO:0000256" key="1">
    <source>
        <dbReference type="SAM" id="MobiDB-lite"/>
    </source>
</evidence>
<dbReference type="Proteomes" id="UP001165121">
    <property type="component" value="Unassembled WGS sequence"/>
</dbReference>
<sequence>MAPPAASPGADGGFPSRPPLAGVAEASAPSSLLTASTGVASGEGSESSLAQLDDALTPVLGAAPRSAADAPEAASSASSADSSLKPSSAAPGAPRFSSVRWEDIEDIVTAGINRTVRQVQESAQSHCLALARLVVDLNRRPPLSTDYELVQRLEAACWVALGLSKNGGQETAPDGAAVSMSADPRLGPDDEDKSAPAASAQASGVETKKPPFGPSDDVEVVGVGMDPGDSVDEVQLDKVEQAAKEEAFVSTVHEDQVIKDMEVYSLKSSGTASI</sequence>
<reference evidence="2" key="1">
    <citation type="submission" date="2023-04" db="EMBL/GenBank/DDBJ databases">
        <title>Phytophthora fragariaefolia NBRC 109709.</title>
        <authorList>
            <person name="Ichikawa N."/>
            <person name="Sato H."/>
            <person name="Tonouchi N."/>
        </authorList>
    </citation>
    <scope>NUCLEOTIDE SEQUENCE</scope>
    <source>
        <strain evidence="2">NBRC 109709</strain>
    </source>
</reference>
<organism evidence="2 3">
    <name type="scientific">Phytophthora fragariaefolia</name>
    <dbReference type="NCBI Taxonomy" id="1490495"/>
    <lineage>
        <taxon>Eukaryota</taxon>
        <taxon>Sar</taxon>
        <taxon>Stramenopiles</taxon>
        <taxon>Oomycota</taxon>
        <taxon>Peronosporomycetes</taxon>
        <taxon>Peronosporales</taxon>
        <taxon>Peronosporaceae</taxon>
        <taxon>Phytophthora</taxon>
    </lineage>
</organism>
<feature type="region of interest" description="Disordered" evidence="1">
    <location>
        <begin position="1"/>
        <end position="95"/>
    </location>
</feature>
<proteinExistence type="predicted"/>
<dbReference type="EMBL" id="BSXT01000479">
    <property type="protein sequence ID" value="GMF28475.1"/>
    <property type="molecule type" value="Genomic_DNA"/>
</dbReference>
<dbReference type="AlphaFoldDB" id="A0A9W6X378"/>
<protein>
    <submittedName>
        <fullName evidence="2">Unnamed protein product</fullName>
    </submittedName>
</protein>
<keyword evidence="3" id="KW-1185">Reference proteome</keyword>
<comment type="caution">
    <text evidence="2">The sequence shown here is derived from an EMBL/GenBank/DDBJ whole genome shotgun (WGS) entry which is preliminary data.</text>
</comment>
<evidence type="ECO:0000313" key="2">
    <source>
        <dbReference type="EMBL" id="GMF28475.1"/>
    </source>
</evidence>
<accession>A0A9W6X378</accession>
<feature type="region of interest" description="Disordered" evidence="1">
    <location>
        <begin position="168"/>
        <end position="217"/>
    </location>
</feature>